<reference evidence="1" key="1">
    <citation type="submission" date="2024-09" db="EMBL/GenBank/DDBJ databases">
        <title>Black Yeasts Isolated from many extreme environments.</title>
        <authorList>
            <person name="Coleine C."/>
            <person name="Stajich J.E."/>
            <person name="Selbmann L."/>
        </authorList>
    </citation>
    <scope>NUCLEOTIDE SEQUENCE</scope>
    <source>
        <strain evidence="1">CCFEE 5737</strain>
    </source>
</reference>
<keyword evidence="2" id="KW-1185">Reference proteome</keyword>
<evidence type="ECO:0000313" key="2">
    <source>
        <dbReference type="Proteomes" id="UP001186974"/>
    </source>
</evidence>
<sequence length="123" mass="13536">NAKRRDARKKAAQAYAAQVQAGDLNGTTPELVSSNNAVSKEDMGAVEQPVDPEAEKEKEAKKLCKKLRQAKELKDKKEKGDTLLPEQFDKVIKINELIRQLDALGFDANGEQKEGGKKQDGES</sequence>
<accession>A0ACC3D2N8</accession>
<evidence type="ECO:0000313" key="1">
    <source>
        <dbReference type="EMBL" id="KAK3060977.1"/>
    </source>
</evidence>
<gene>
    <name evidence="1" type="ORF">LTS18_007292</name>
</gene>
<dbReference type="Proteomes" id="UP001186974">
    <property type="component" value="Unassembled WGS sequence"/>
</dbReference>
<feature type="non-terminal residue" evidence="1">
    <location>
        <position position="1"/>
    </location>
</feature>
<organism evidence="1 2">
    <name type="scientific">Coniosporium uncinatum</name>
    <dbReference type="NCBI Taxonomy" id="93489"/>
    <lineage>
        <taxon>Eukaryota</taxon>
        <taxon>Fungi</taxon>
        <taxon>Dikarya</taxon>
        <taxon>Ascomycota</taxon>
        <taxon>Pezizomycotina</taxon>
        <taxon>Dothideomycetes</taxon>
        <taxon>Dothideomycetes incertae sedis</taxon>
        <taxon>Coniosporium</taxon>
    </lineage>
</organism>
<comment type="caution">
    <text evidence="1">The sequence shown here is derived from an EMBL/GenBank/DDBJ whole genome shotgun (WGS) entry which is preliminary data.</text>
</comment>
<protein>
    <submittedName>
        <fullName evidence="1">Uncharacterized protein</fullName>
    </submittedName>
</protein>
<name>A0ACC3D2N8_9PEZI</name>
<proteinExistence type="predicted"/>
<dbReference type="EMBL" id="JAWDJW010008157">
    <property type="protein sequence ID" value="KAK3060977.1"/>
    <property type="molecule type" value="Genomic_DNA"/>
</dbReference>